<organism evidence="1 2">
    <name type="scientific">Basidiobolus ranarum</name>
    <dbReference type="NCBI Taxonomy" id="34480"/>
    <lineage>
        <taxon>Eukaryota</taxon>
        <taxon>Fungi</taxon>
        <taxon>Fungi incertae sedis</taxon>
        <taxon>Zoopagomycota</taxon>
        <taxon>Entomophthoromycotina</taxon>
        <taxon>Basidiobolomycetes</taxon>
        <taxon>Basidiobolales</taxon>
        <taxon>Basidiobolaceae</taxon>
        <taxon>Basidiobolus</taxon>
    </lineage>
</organism>
<comment type="caution">
    <text evidence="1">The sequence shown here is derived from an EMBL/GenBank/DDBJ whole genome shotgun (WGS) entry which is preliminary data.</text>
</comment>
<accession>A0ABR2WNY7</accession>
<evidence type="ECO:0000313" key="2">
    <source>
        <dbReference type="Proteomes" id="UP001479436"/>
    </source>
</evidence>
<evidence type="ECO:0000313" key="1">
    <source>
        <dbReference type="EMBL" id="KAK9763237.1"/>
    </source>
</evidence>
<protein>
    <submittedName>
        <fullName evidence="1">Uncharacterized protein</fullName>
    </submittedName>
</protein>
<gene>
    <name evidence="1" type="ORF">K7432_010280</name>
</gene>
<keyword evidence="2" id="KW-1185">Reference proteome</keyword>
<sequence length="137" mass="15578">MWKQQLPTVYLINEKHAAISNWQREILKLLTKYVTIPEFSHGEYSDKDLFLKRPTIKVTGNGSDMDASEPSAPVKLSKPTATLTKPSLNLTIMVIHLTIALVWKPNVPIPASHVKEWIQHTQFIVYLELCAMVVLTK</sequence>
<proteinExistence type="predicted"/>
<dbReference type="EMBL" id="JASJQH010000696">
    <property type="protein sequence ID" value="KAK9763237.1"/>
    <property type="molecule type" value="Genomic_DNA"/>
</dbReference>
<name>A0ABR2WNY7_9FUNG</name>
<dbReference type="Proteomes" id="UP001479436">
    <property type="component" value="Unassembled WGS sequence"/>
</dbReference>
<reference evidence="1 2" key="1">
    <citation type="submission" date="2023-04" db="EMBL/GenBank/DDBJ databases">
        <title>Genome of Basidiobolus ranarum AG-B5.</title>
        <authorList>
            <person name="Stajich J.E."/>
            <person name="Carter-House D."/>
            <person name="Gryganskyi A."/>
        </authorList>
    </citation>
    <scope>NUCLEOTIDE SEQUENCE [LARGE SCALE GENOMIC DNA]</scope>
    <source>
        <strain evidence="1 2">AG-B5</strain>
    </source>
</reference>